<sequence>MQLRIESGDDAVMADYFDDALLMAAGREPFALVEAAVTAAAALSGGARPLRDKQLPPNLDVFGWCSWD</sequence>
<evidence type="ECO:0000256" key="1">
    <source>
        <dbReference type="ARBA" id="ARBA00023277"/>
    </source>
</evidence>
<dbReference type="KEGG" id="cvr:CHLNCDRAFT_143417"/>
<dbReference type="InParanoid" id="E1ZUP7"/>
<keyword evidence="3" id="KW-1185">Reference proteome</keyword>
<dbReference type="PANTHER" id="PTHR31268:SF32">
    <property type="entry name" value="GALACTINOL--SUCROSE GALACTOSYLTRANSFERASE 2-RELATED"/>
    <property type="match status" value="1"/>
</dbReference>
<feature type="non-terminal residue" evidence="2">
    <location>
        <position position="68"/>
    </location>
</feature>
<dbReference type="Proteomes" id="UP000008141">
    <property type="component" value="Unassembled WGS sequence"/>
</dbReference>
<dbReference type="OrthoDB" id="4664297at2759"/>
<organism evidence="3">
    <name type="scientific">Chlorella variabilis</name>
    <name type="common">Green alga</name>
    <dbReference type="NCBI Taxonomy" id="554065"/>
    <lineage>
        <taxon>Eukaryota</taxon>
        <taxon>Viridiplantae</taxon>
        <taxon>Chlorophyta</taxon>
        <taxon>core chlorophytes</taxon>
        <taxon>Trebouxiophyceae</taxon>
        <taxon>Chlorellales</taxon>
        <taxon>Chlorellaceae</taxon>
        <taxon>Chlorella clade</taxon>
        <taxon>Chlorella</taxon>
    </lineage>
</organism>
<evidence type="ECO:0000313" key="2">
    <source>
        <dbReference type="EMBL" id="EFN50448.1"/>
    </source>
</evidence>
<reference evidence="2 3" key="1">
    <citation type="journal article" date="2010" name="Plant Cell">
        <title>The Chlorella variabilis NC64A genome reveals adaptation to photosymbiosis, coevolution with viruses, and cryptic sex.</title>
        <authorList>
            <person name="Blanc G."/>
            <person name="Duncan G."/>
            <person name="Agarkova I."/>
            <person name="Borodovsky M."/>
            <person name="Gurnon J."/>
            <person name="Kuo A."/>
            <person name="Lindquist E."/>
            <person name="Lucas S."/>
            <person name="Pangilinan J."/>
            <person name="Polle J."/>
            <person name="Salamov A."/>
            <person name="Terry A."/>
            <person name="Yamada T."/>
            <person name="Dunigan D.D."/>
            <person name="Grigoriev I.V."/>
            <person name="Claverie J.M."/>
            <person name="Van Etten J.L."/>
        </authorList>
    </citation>
    <scope>NUCLEOTIDE SEQUENCE [LARGE SCALE GENOMIC DNA]</scope>
    <source>
        <strain evidence="2 3">NC64A</strain>
    </source>
</reference>
<gene>
    <name evidence="2" type="ORF">CHLNCDRAFT_143417</name>
</gene>
<proteinExistence type="predicted"/>
<name>E1ZUP7_CHLVA</name>
<dbReference type="RefSeq" id="XP_005842580.1">
    <property type="nucleotide sequence ID" value="XM_005842523.1"/>
</dbReference>
<dbReference type="GeneID" id="17349881"/>
<accession>E1ZUP7</accession>
<evidence type="ECO:0000313" key="3">
    <source>
        <dbReference type="Proteomes" id="UP000008141"/>
    </source>
</evidence>
<dbReference type="STRING" id="554065.E1ZUP7"/>
<dbReference type="PANTHER" id="PTHR31268">
    <property type="match status" value="1"/>
</dbReference>
<dbReference type="InterPro" id="IPR008811">
    <property type="entry name" value="Glycosyl_hydrolases_36"/>
</dbReference>
<keyword evidence="1" id="KW-0119">Carbohydrate metabolism</keyword>
<protein>
    <submittedName>
        <fullName evidence="2">Uncharacterized protein</fullName>
    </submittedName>
</protein>
<dbReference type="Pfam" id="PF05691">
    <property type="entry name" value="Raffinose_syn"/>
    <property type="match status" value="1"/>
</dbReference>
<dbReference type="EMBL" id="GL434171">
    <property type="protein sequence ID" value="EFN50448.1"/>
    <property type="molecule type" value="Genomic_DNA"/>
</dbReference>
<dbReference type="AlphaFoldDB" id="E1ZUP7"/>